<proteinExistence type="predicted"/>
<dbReference type="RefSeq" id="WP_039680663.1">
    <property type="nucleotide sequence ID" value="NZ_JAWGXO010000006.1"/>
</dbReference>
<name>A0A0B3WPA7_9FIRM</name>
<keyword evidence="1" id="KW-0472">Membrane</keyword>
<evidence type="ECO:0000313" key="2">
    <source>
        <dbReference type="EMBL" id="KHS56340.1"/>
    </source>
</evidence>
<organism evidence="2 3">
    <name type="scientific">Terrisporobacter othiniensis</name>
    <dbReference type="NCBI Taxonomy" id="1577792"/>
    <lineage>
        <taxon>Bacteria</taxon>
        <taxon>Bacillati</taxon>
        <taxon>Bacillota</taxon>
        <taxon>Clostridia</taxon>
        <taxon>Peptostreptococcales</taxon>
        <taxon>Peptostreptococcaceae</taxon>
        <taxon>Terrisporobacter</taxon>
    </lineage>
</organism>
<gene>
    <name evidence="2" type="ORF">QX51_14810</name>
</gene>
<keyword evidence="3" id="KW-1185">Reference proteome</keyword>
<feature type="transmembrane region" description="Helical" evidence="1">
    <location>
        <begin position="99"/>
        <end position="117"/>
    </location>
</feature>
<keyword evidence="1" id="KW-0812">Transmembrane</keyword>
<feature type="transmembrane region" description="Helical" evidence="1">
    <location>
        <begin position="129"/>
        <end position="149"/>
    </location>
</feature>
<evidence type="ECO:0000256" key="1">
    <source>
        <dbReference type="SAM" id="Phobius"/>
    </source>
</evidence>
<dbReference type="Proteomes" id="UP000031189">
    <property type="component" value="Unassembled WGS sequence"/>
</dbReference>
<feature type="transmembrane region" description="Helical" evidence="1">
    <location>
        <begin position="12"/>
        <end position="29"/>
    </location>
</feature>
<dbReference type="EMBL" id="JWHR01000115">
    <property type="protein sequence ID" value="KHS56340.1"/>
    <property type="molecule type" value="Genomic_DNA"/>
</dbReference>
<dbReference type="AlphaFoldDB" id="A0A0B3WPA7"/>
<accession>A0A0B3WPA7</accession>
<dbReference type="OrthoDB" id="9940380at2"/>
<reference evidence="2 3" key="1">
    <citation type="submission" date="2014-12" db="EMBL/GenBank/DDBJ databases">
        <title>Draft genome sequence of Terrisporobacter sp. 08-306576, isolated from the blood culture of a bacteremia patient.</title>
        <authorList>
            <person name="Lund L.C."/>
            <person name="Sydenham T.V."/>
            <person name="Hogh S.V."/>
            <person name="Skov M.N."/>
            <person name="Kemp M."/>
            <person name="Justesen U.S."/>
        </authorList>
    </citation>
    <scope>NUCLEOTIDE SEQUENCE [LARGE SCALE GENOMIC DNA]</scope>
    <source>
        <strain evidence="2 3">08-306576</strain>
    </source>
</reference>
<protein>
    <submittedName>
        <fullName evidence="2">Uncharacterized protein</fullName>
    </submittedName>
</protein>
<evidence type="ECO:0000313" key="3">
    <source>
        <dbReference type="Proteomes" id="UP000031189"/>
    </source>
</evidence>
<comment type="caution">
    <text evidence="2">The sequence shown here is derived from an EMBL/GenBank/DDBJ whole genome shotgun (WGS) entry which is preliminary data.</text>
</comment>
<sequence length="168" mass="19226">MKKTKNSNKISLNAILLLVDIPLLILLMKNLHTNIIYIYINIRIIMIAFIPLVILFKILKTTIIIAKTSGLVSSILPILRLEKSFSDLASIFKDMIDIFMFYGECMILLYLFIYSSDKTTYILTSSNNLAIFLAIISLNVVLVLIRTYINKRCDSIINTFQEKKNLAV</sequence>
<feature type="transmembrane region" description="Helical" evidence="1">
    <location>
        <begin position="35"/>
        <end position="56"/>
    </location>
</feature>
<keyword evidence="1" id="KW-1133">Transmembrane helix</keyword>